<evidence type="ECO:0000256" key="8">
    <source>
        <dbReference type="PROSITE-ProRule" id="PRU00290"/>
    </source>
</evidence>
<dbReference type="eggNOG" id="KOG0861">
    <property type="taxonomic scope" value="Eukaryota"/>
</dbReference>
<dbReference type="SUPFAM" id="SSF64356">
    <property type="entry name" value="SNARE-like"/>
    <property type="match status" value="1"/>
</dbReference>
<reference evidence="11" key="2">
    <citation type="submission" date="2024-10" db="UniProtKB">
        <authorList>
            <consortium name="EnsemblProtists"/>
        </authorList>
    </citation>
    <scope>IDENTIFICATION</scope>
</reference>
<evidence type="ECO:0000256" key="5">
    <source>
        <dbReference type="ARBA" id="ARBA00023288"/>
    </source>
</evidence>
<dbReference type="InterPro" id="IPR042855">
    <property type="entry name" value="V_SNARE_CC"/>
</dbReference>
<evidence type="ECO:0008006" key="13">
    <source>
        <dbReference type="Google" id="ProtNLM"/>
    </source>
</evidence>
<dbReference type="InterPro" id="IPR011012">
    <property type="entry name" value="Longin-like_dom_sf"/>
</dbReference>
<keyword evidence="12" id="KW-1185">Reference proteome</keyword>
<name>A0A0D3JQK3_EMIH1</name>
<evidence type="ECO:0000256" key="6">
    <source>
        <dbReference type="ARBA" id="ARBA00023289"/>
    </source>
</evidence>
<reference evidence="12" key="1">
    <citation type="journal article" date="2013" name="Nature">
        <title>Pan genome of the phytoplankton Emiliania underpins its global distribution.</title>
        <authorList>
            <person name="Read B.A."/>
            <person name="Kegel J."/>
            <person name="Klute M.J."/>
            <person name="Kuo A."/>
            <person name="Lefebvre S.C."/>
            <person name="Maumus F."/>
            <person name="Mayer C."/>
            <person name="Miller J."/>
            <person name="Monier A."/>
            <person name="Salamov A."/>
            <person name="Young J."/>
            <person name="Aguilar M."/>
            <person name="Claverie J.M."/>
            <person name="Frickenhaus S."/>
            <person name="Gonzalez K."/>
            <person name="Herman E.K."/>
            <person name="Lin Y.C."/>
            <person name="Napier J."/>
            <person name="Ogata H."/>
            <person name="Sarno A.F."/>
            <person name="Shmutz J."/>
            <person name="Schroeder D."/>
            <person name="de Vargas C."/>
            <person name="Verret F."/>
            <person name="von Dassow P."/>
            <person name="Valentin K."/>
            <person name="Van de Peer Y."/>
            <person name="Wheeler G."/>
            <person name="Dacks J.B."/>
            <person name="Delwiche C.F."/>
            <person name="Dyhrman S.T."/>
            <person name="Glockner G."/>
            <person name="John U."/>
            <person name="Richards T."/>
            <person name="Worden A.Z."/>
            <person name="Zhang X."/>
            <person name="Grigoriev I.V."/>
            <person name="Allen A.E."/>
            <person name="Bidle K."/>
            <person name="Borodovsky M."/>
            <person name="Bowler C."/>
            <person name="Brownlee C."/>
            <person name="Cock J.M."/>
            <person name="Elias M."/>
            <person name="Gladyshev V.N."/>
            <person name="Groth M."/>
            <person name="Guda C."/>
            <person name="Hadaegh A."/>
            <person name="Iglesias-Rodriguez M.D."/>
            <person name="Jenkins J."/>
            <person name="Jones B.M."/>
            <person name="Lawson T."/>
            <person name="Leese F."/>
            <person name="Lindquist E."/>
            <person name="Lobanov A."/>
            <person name="Lomsadze A."/>
            <person name="Malik S.B."/>
            <person name="Marsh M.E."/>
            <person name="Mackinder L."/>
            <person name="Mock T."/>
            <person name="Mueller-Roeber B."/>
            <person name="Pagarete A."/>
            <person name="Parker M."/>
            <person name="Probert I."/>
            <person name="Quesneville H."/>
            <person name="Raines C."/>
            <person name="Rensing S.A."/>
            <person name="Riano-Pachon D.M."/>
            <person name="Richier S."/>
            <person name="Rokitta S."/>
            <person name="Shiraiwa Y."/>
            <person name="Soanes D.M."/>
            <person name="van der Giezen M."/>
            <person name="Wahlund T.M."/>
            <person name="Williams B."/>
            <person name="Wilson W."/>
            <person name="Wolfe G."/>
            <person name="Wurch L.L."/>
        </authorList>
    </citation>
    <scope>NUCLEOTIDE SEQUENCE</scope>
</reference>
<dbReference type="InterPro" id="IPR010908">
    <property type="entry name" value="Longin_dom"/>
</dbReference>
<dbReference type="STRING" id="2903.R1CRZ1"/>
<dbReference type="GeneID" id="17271334"/>
<dbReference type="KEGG" id="ehx:EMIHUDRAFT_435194"/>
<dbReference type="PROSITE" id="PS50892">
    <property type="entry name" value="V_SNARE"/>
    <property type="match status" value="1"/>
</dbReference>
<evidence type="ECO:0000313" key="11">
    <source>
        <dbReference type="EnsemblProtists" id="EOD25788"/>
    </source>
</evidence>
<organism evidence="11 12">
    <name type="scientific">Emiliania huxleyi (strain CCMP1516)</name>
    <dbReference type="NCBI Taxonomy" id="280463"/>
    <lineage>
        <taxon>Eukaryota</taxon>
        <taxon>Haptista</taxon>
        <taxon>Haptophyta</taxon>
        <taxon>Prymnesiophyceae</taxon>
        <taxon>Isochrysidales</taxon>
        <taxon>Noelaerhabdaceae</taxon>
        <taxon>Emiliania</taxon>
    </lineage>
</organism>
<keyword evidence="2" id="KW-0488">Methylation</keyword>
<comment type="similarity">
    <text evidence="1">Belongs to the synaptobrevin family.</text>
</comment>
<dbReference type="Gene3D" id="1.20.5.110">
    <property type="match status" value="1"/>
</dbReference>
<evidence type="ECO:0000259" key="10">
    <source>
        <dbReference type="PROSITE" id="PS50892"/>
    </source>
</evidence>
<comment type="subcellular location">
    <subcellularLocation>
        <location evidence="7">Endomembrane system</location>
        <topology evidence="7">Lipid-anchor</topology>
        <orientation evidence="7">Cytoplasmic side</orientation>
    </subcellularLocation>
</comment>
<sequence>MKILFSAVFKPGTEAPGKDGPVMLSQAAELSSLGFFQRSTAKEVFVMFSRQFAKASTEPGQRSSVRKDGYMSHVYHSPMGVVAVCFADDECAPAPPPPPHPKVCEDFVLAVPQSRGDCGTADLPHEALFAAKHQELLVKFQDPGQADQLTQIMAELEKTKLVLHETIEAALERGCKIETLINKSNDLSGSSKMFFKTAKKQNQCCTFM</sequence>
<dbReference type="RefSeq" id="XP_005778217.1">
    <property type="nucleotide sequence ID" value="XM_005778160.1"/>
</dbReference>
<dbReference type="PANTHER" id="PTHR45806:SF1">
    <property type="entry name" value="SYNAPTOBREVIN HOMOLOG YKT6"/>
    <property type="match status" value="1"/>
</dbReference>
<dbReference type="GO" id="GO:0005794">
    <property type="term" value="C:Golgi apparatus"/>
    <property type="evidence" value="ECO:0007669"/>
    <property type="project" value="TreeGrafter"/>
</dbReference>
<evidence type="ECO:0000256" key="4">
    <source>
        <dbReference type="ARBA" id="ARBA00023139"/>
    </source>
</evidence>
<evidence type="ECO:0000259" key="9">
    <source>
        <dbReference type="PROSITE" id="PS50859"/>
    </source>
</evidence>
<dbReference type="Pfam" id="PF00957">
    <property type="entry name" value="Synaptobrevin"/>
    <property type="match status" value="1"/>
</dbReference>
<dbReference type="PANTHER" id="PTHR45806">
    <property type="entry name" value="SYNAPTOBREVIN HOMOLOG YKT6"/>
    <property type="match status" value="1"/>
</dbReference>
<evidence type="ECO:0000256" key="2">
    <source>
        <dbReference type="ARBA" id="ARBA00022481"/>
    </source>
</evidence>
<keyword evidence="3" id="KW-0472">Membrane</keyword>
<dbReference type="Proteomes" id="UP000013827">
    <property type="component" value="Unassembled WGS sequence"/>
</dbReference>
<evidence type="ECO:0000256" key="3">
    <source>
        <dbReference type="ARBA" id="ARBA00023136"/>
    </source>
</evidence>
<dbReference type="OMA" id="NTCCTIL"/>
<dbReference type="EnsemblProtists" id="EOD25788">
    <property type="protein sequence ID" value="EOD25788"/>
    <property type="gene ID" value="EMIHUDRAFT_435194"/>
</dbReference>
<dbReference type="SUPFAM" id="SSF58038">
    <property type="entry name" value="SNARE fusion complex"/>
    <property type="match status" value="1"/>
</dbReference>
<keyword evidence="5" id="KW-0449">Lipoprotein</keyword>
<dbReference type="GO" id="GO:0006888">
    <property type="term" value="P:endoplasmic reticulum to Golgi vesicle-mediated transport"/>
    <property type="evidence" value="ECO:0007669"/>
    <property type="project" value="TreeGrafter"/>
</dbReference>
<keyword evidence="4" id="KW-0564">Palmitate</keyword>
<dbReference type="HOGENOM" id="CLU_074848_2_1_1"/>
<dbReference type="PROSITE" id="PS50859">
    <property type="entry name" value="LONGIN"/>
    <property type="match status" value="1"/>
</dbReference>
<proteinExistence type="inferred from homology"/>
<evidence type="ECO:0000256" key="1">
    <source>
        <dbReference type="ARBA" id="ARBA00008025"/>
    </source>
</evidence>
<evidence type="ECO:0000313" key="12">
    <source>
        <dbReference type="Proteomes" id="UP000013827"/>
    </source>
</evidence>
<feature type="domain" description="Longin" evidence="9">
    <location>
        <begin position="7"/>
        <end position="90"/>
    </location>
</feature>
<dbReference type="GO" id="GO:0005484">
    <property type="term" value="F:SNAP receptor activity"/>
    <property type="evidence" value="ECO:0007669"/>
    <property type="project" value="TreeGrafter"/>
</dbReference>
<dbReference type="CDD" id="cd14824">
    <property type="entry name" value="Longin"/>
    <property type="match status" value="1"/>
</dbReference>
<keyword evidence="6" id="KW-0636">Prenylation</keyword>
<feature type="domain" description="V-SNARE coiled-coil homology" evidence="10">
    <location>
        <begin position="148"/>
        <end position="208"/>
    </location>
</feature>
<dbReference type="PaxDb" id="2903-EOD25788"/>
<dbReference type="AlphaFoldDB" id="A0A0D3JQK3"/>
<evidence type="ECO:0000256" key="7">
    <source>
        <dbReference type="ARBA" id="ARBA00046278"/>
    </source>
</evidence>
<dbReference type="Gene3D" id="3.30.450.50">
    <property type="entry name" value="Longin domain"/>
    <property type="match status" value="1"/>
</dbReference>
<accession>A0A0D3JQK3</accession>
<keyword evidence="8" id="KW-0175">Coiled coil</keyword>
<protein>
    <recommendedName>
        <fullName evidence="13">V-SNARE coiled-coil homology domain-containing protein</fullName>
    </recommendedName>
</protein>